<evidence type="ECO:0000256" key="1">
    <source>
        <dbReference type="SAM" id="SignalP"/>
    </source>
</evidence>
<keyword evidence="1" id="KW-0732">Signal</keyword>
<feature type="signal peptide" evidence="1">
    <location>
        <begin position="1"/>
        <end position="23"/>
    </location>
</feature>
<sequence length="126" mass="13351">MDMKTLLALTAVSLLLATTPALTQQECMPGVSCHLMAEASVSFGIVRDCPANFAIKPELKSSYDDIIRALKSAPAKKGGQPLSSKRQPVAPGLCDNVARKILKGTTNIEFLAVKPDAAARLMPSVK</sequence>
<gene>
    <name evidence="2" type="ORF">GCM10007874_35280</name>
</gene>
<evidence type="ECO:0000313" key="3">
    <source>
        <dbReference type="Proteomes" id="UP001156882"/>
    </source>
</evidence>
<protein>
    <submittedName>
        <fullName evidence="2">Uncharacterized protein</fullName>
    </submittedName>
</protein>
<dbReference type="Proteomes" id="UP001156882">
    <property type="component" value="Unassembled WGS sequence"/>
</dbReference>
<dbReference type="EMBL" id="BSPC01000028">
    <property type="protein sequence ID" value="GLS20511.1"/>
    <property type="molecule type" value="Genomic_DNA"/>
</dbReference>
<feature type="chain" id="PRO_5047130980" evidence="1">
    <location>
        <begin position="24"/>
        <end position="126"/>
    </location>
</feature>
<keyword evidence="3" id="KW-1185">Reference proteome</keyword>
<accession>A0ABQ6CQN6</accession>
<comment type="caution">
    <text evidence="2">The sequence shown here is derived from an EMBL/GenBank/DDBJ whole genome shotgun (WGS) entry which is preliminary data.</text>
</comment>
<proteinExistence type="predicted"/>
<reference evidence="3" key="1">
    <citation type="journal article" date="2019" name="Int. J. Syst. Evol. Microbiol.">
        <title>The Global Catalogue of Microorganisms (GCM) 10K type strain sequencing project: providing services to taxonomists for standard genome sequencing and annotation.</title>
        <authorList>
            <consortium name="The Broad Institute Genomics Platform"/>
            <consortium name="The Broad Institute Genome Sequencing Center for Infectious Disease"/>
            <person name="Wu L."/>
            <person name="Ma J."/>
        </authorList>
    </citation>
    <scope>NUCLEOTIDE SEQUENCE [LARGE SCALE GENOMIC DNA]</scope>
    <source>
        <strain evidence="3">NBRC 101365</strain>
    </source>
</reference>
<evidence type="ECO:0000313" key="2">
    <source>
        <dbReference type="EMBL" id="GLS20511.1"/>
    </source>
</evidence>
<organism evidence="2 3">
    <name type="scientific">Labrys miyagiensis</name>
    <dbReference type="NCBI Taxonomy" id="346912"/>
    <lineage>
        <taxon>Bacteria</taxon>
        <taxon>Pseudomonadati</taxon>
        <taxon>Pseudomonadota</taxon>
        <taxon>Alphaproteobacteria</taxon>
        <taxon>Hyphomicrobiales</taxon>
        <taxon>Xanthobacteraceae</taxon>
        <taxon>Labrys</taxon>
    </lineage>
</organism>
<name>A0ABQ6CQN6_9HYPH</name>